<evidence type="ECO:0000256" key="1">
    <source>
        <dbReference type="SAM" id="MobiDB-lite"/>
    </source>
</evidence>
<sequence length="133" mass="14273">MKTKADTLLCTIRDLSLKLVVLTEHDADHNVVELALHANPGTSHHHPKTARSLSYHTTCQVAGAQRDQGKGKGQRVFWSRISHQGLGQVEKSGDGVERRAQPREKNSVLAGAGGEVAARLIEGVPFSPPLLAG</sequence>
<dbReference type="Gramene" id="OPUNC05G12570.1">
    <property type="protein sequence ID" value="OPUNC05G12570.1"/>
    <property type="gene ID" value="OPUNC05G12570"/>
</dbReference>
<evidence type="ECO:0000313" key="3">
    <source>
        <dbReference type="Proteomes" id="UP000026962"/>
    </source>
</evidence>
<proteinExistence type="predicted"/>
<reference evidence="2" key="1">
    <citation type="submission" date="2015-04" db="UniProtKB">
        <authorList>
            <consortium name="EnsemblPlants"/>
        </authorList>
    </citation>
    <scope>IDENTIFICATION</scope>
</reference>
<reference evidence="2" key="2">
    <citation type="submission" date="2018-05" db="EMBL/GenBank/DDBJ databases">
        <title>OpunRS2 (Oryza punctata Reference Sequence Version 2).</title>
        <authorList>
            <person name="Zhang J."/>
            <person name="Kudrna D."/>
            <person name="Lee S."/>
            <person name="Talag J."/>
            <person name="Welchert J."/>
            <person name="Wing R.A."/>
        </authorList>
    </citation>
    <scope>NUCLEOTIDE SEQUENCE [LARGE SCALE GENOMIC DNA]</scope>
</reference>
<dbReference type="AlphaFoldDB" id="A0A0E0L1W2"/>
<organism evidence="2">
    <name type="scientific">Oryza punctata</name>
    <name type="common">Red rice</name>
    <dbReference type="NCBI Taxonomy" id="4537"/>
    <lineage>
        <taxon>Eukaryota</taxon>
        <taxon>Viridiplantae</taxon>
        <taxon>Streptophyta</taxon>
        <taxon>Embryophyta</taxon>
        <taxon>Tracheophyta</taxon>
        <taxon>Spermatophyta</taxon>
        <taxon>Magnoliopsida</taxon>
        <taxon>Liliopsida</taxon>
        <taxon>Poales</taxon>
        <taxon>Poaceae</taxon>
        <taxon>BOP clade</taxon>
        <taxon>Oryzoideae</taxon>
        <taxon>Oryzeae</taxon>
        <taxon>Oryzinae</taxon>
        <taxon>Oryza</taxon>
    </lineage>
</organism>
<name>A0A0E0L1W2_ORYPU</name>
<keyword evidence="3" id="KW-1185">Reference proteome</keyword>
<feature type="region of interest" description="Disordered" evidence="1">
    <location>
        <begin position="88"/>
        <end position="108"/>
    </location>
</feature>
<dbReference type="HOGENOM" id="CLU_1910066_0_0_1"/>
<dbReference type="EnsemblPlants" id="OPUNC05G12570.1">
    <property type="protein sequence ID" value="OPUNC05G12570.1"/>
    <property type="gene ID" value="OPUNC05G12570"/>
</dbReference>
<dbReference type="Proteomes" id="UP000026962">
    <property type="component" value="Chromosome 5"/>
</dbReference>
<evidence type="ECO:0000313" key="2">
    <source>
        <dbReference type="EnsemblPlants" id="OPUNC05G12570.1"/>
    </source>
</evidence>
<accession>A0A0E0L1W2</accession>
<feature type="compositionally biased region" description="Basic and acidic residues" evidence="1">
    <location>
        <begin position="91"/>
        <end position="106"/>
    </location>
</feature>
<protein>
    <submittedName>
        <fullName evidence="2">Uncharacterized protein</fullName>
    </submittedName>
</protein>